<proteinExistence type="inferred from homology"/>
<dbReference type="Pfam" id="PF00657">
    <property type="entry name" value="Lipase_GDSL"/>
    <property type="match status" value="9"/>
</dbReference>
<dbReference type="GO" id="GO:0006629">
    <property type="term" value="P:lipid metabolic process"/>
    <property type="evidence" value="ECO:0007669"/>
    <property type="project" value="InterPro"/>
</dbReference>
<comment type="similarity">
    <text evidence="1">Belongs to the 'GDSL' lipolytic enzyme family.</text>
</comment>
<name>A0A7J6HVP5_CANSA</name>
<dbReference type="PANTHER" id="PTHR45966:SF1">
    <property type="entry name" value="GDSL ESTERASE_LIPASE 1-RELATED"/>
    <property type="match status" value="1"/>
</dbReference>
<evidence type="ECO:0000313" key="4">
    <source>
        <dbReference type="EMBL" id="KAF4399394.1"/>
    </source>
</evidence>
<feature type="chain" id="PRO_5029453729" evidence="3">
    <location>
        <begin position="30"/>
        <end position="3026"/>
    </location>
</feature>
<gene>
    <name evidence="4" type="ORF">G4B88_022477</name>
</gene>
<dbReference type="InterPro" id="IPR036514">
    <property type="entry name" value="SGNH_hydro_sf"/>
</dbReference>
<evidence type="ECO:0000313" key="5">
    <source>
        <dbReference type="Proteomes" id="UP000583929"/>
    </source>
</evidence>
<dbReference type="InterPro" id="IPR035669">
    <property type="entry name" value="SGNH_plant_lipase-like"/>
</dbReference>
<accession>A0A7J6HVP5</accession>
<sequence>MERLRCVFLALFLDIYVVLLLITSPVCESNNNVTKPSSKKHGIAFFIFGDSFLDAGNNNYINTTTLDQANFWPYGETYFKFPTGRFSDGRLISDFIAEYANLPLIPPFLQPGFRHYYKGVNFASSGAGALVETFQGSVIDLKTQVRYYKKVEGWLRNKLGNVGGELMLSNAVYLISIGSNDYLSLFLTNSTILKTYSKSQYIEMVIGNLTTVIKVSISLPLISLPWFKDGERACCGTGEFRGVFSCGGKRIVKDYQLCQNPNHHIFWDSYHLTEIAYKQFAHEICKKLKEVIMAKSSFVISVMVVLILLVIPTKCYYPEPLEDGSGSLFIFGDSLYDAGINNYINTIVRANYYPYGETFFKYPSGRFCDGRIIPDFIAEYAKLPLIQPYLYPGNHDFKYGVNFASAGSGALPETRQGIVIDLKTQLGYFKNVSNQLKQQMGYANSKTLLSKAVYMFSVGSNDYLFPFDTNTTVLNSHTTEQYVGMVIGNITEVIQEIYNIGGRKFGFLNLGLLGCTPNGRVLEGGHSGGCFEKPTPFVKLHNLQLSTLLKGLHTKLKGFKYSLVDFYSFWEERIKHPSKYGFKEAKVACCGSGPYRGHFSCGGRRGEKEYEVCENVKDYVFFDSDHPTEKANEQFAKEAWSGKPGFSGAYNLKALFESILIIPTKCYGHYSERSADVAASLFIFGDSFFDAGNNNYINTSGQANYYPYGETFFNYPSGRFCDGRILPDFIAEYANLPFIPPYLFPGNHDFKYGANFASGGAGALNETRQGFVINLKTQLGYLKKISNQLKQQMGYTDAKTLFSKAVYIFSVGSNDYSYPFDTNPAVLNSHTTQQYVGMVIGNITEVIQEIYNIGGRKVGFLSLGPIGCAPFARVLNKSGACFEKFTPFLKLHNKQLSIALKDLQSKLKGFKYSLVDVYSFMEERINHPSKYGFKEGKVGCCGSGPYRGNSSCGIGNLYIMAKLNRFSHCLGFLCIITLTLLAISPNCNAALFIFGDSAFDVGNNNYINTSFQATKFPYGETFFEYPTGRFSNGRLVPDFIAEYAKLPFIVPYLQPCNHHDFKYGVNFASAGAGALVETRPGLVIDLKTQLGNFKNVSKLLREKFGDAEAEDLLSRAVYLFSVGGNDYLFPFETNSSVLRTYSPEQFAGQVIGNISEVIQEIYKIGGRKFAFPSMWPLACFPFARVIKGGDYGCLDQITPYLKSHNKQLYNLLQNFQKHLNKFKYSLLDFYSFLEERMNHPSKQGEFNCGGGNFSLCYNAIEYVFFDSVHPSEKVYEQFAKQAWSGKLSLKGSYSLMELFESNHDLVYLVIPAKCYRHYPHPSKYETPNSLFIFGDSLFDAGNNNYINTLSQANYYPYGGTFFKFPSGRFCDGRTIPDFIAEYAKLPLIPPYLFPGNHNFKYGVNFASSGSGALIETRKGTVIDLKTQLSYFKNVSIQLKQQMGYADAKTLLSRAVFLFSVGSNDYSFPFETNSTVLISHTTEEFVGMVIGNITEVIEEIYKFGGRKFGFLSLGKLGCSPSGRVLERGNNGACFEGFTPFVKSHNTQLSMRLKKLETKRKGFKYSLVDFYSLAEERINKPLKYGFKEAKVACCGSGPYRGHPSCGGRRGEKEYELCENVTDYIFFDFTHPTEKVNQQFAKEAWSGKPAEYAKLPFIPPYLYPGNHDYSYGVNFASAGSGALFETGKDIVVIDLNTQLEYFKNVSNQLRKQLGNAEAKALLSRAVFIFSVGSNDYSFPFERNITIPNTQKFVGMVIGNLTKVIKEIYNIGGRKMGFLNLDHFGCYPYGRVLEGGNNCFDKFLPFIKLHNTQLSMMLKKLETKLKGFKYSFVDQYTFTEERLNHPSKYGFKEEKVACCGSGQYRGHPSCGGRRGEKEYELCENVNDHVFFDFAHGTERFNEQFAIEAWNGKPKEIRAVEKEYELYDNVKEYIFFDSGYATEKVNEQFAVEAWSGKPSYRHYAQPDARASLFIFGDSLFDAGNNNYIKTIGQANYYPYGETFFKYPSGRFCNGRLISDFIAEYAKLPFIQPYLYPGNHDYRNGANFASAGSGALFETGRGILVIDLNTQLEYFKNVSNELRKQIGDADAKALLSRAVYIFSVGSNDYSFPFLRNVTVPNTQQFVGMVIGNLTEVIKEIYNIGGRKMGFLNLDHFGCAPYGRVLQGGDDGACFDKFIPFIKSHNTQLSIVLKKLQTKLKGFKYSFVDQYTFTEERLNHPSKYGFKEEKVACCGSGPYRGRPSCGGRRGEKEYELCENVNDHVFFDFGHSTERFNEQFTTEAWNGKLNNGSLMAQSNFISTCFFMILSLNLVIIHTQSCPSRSEKAAMFVFGDSSFDVGNNNYFNTSSRANYYPYGETFFKYPTGRFSNGRLIPDFITEYAELPLLPPYLQPGYVDFTYGVNFASAGAGALLETRQGFVISLETQIGYFKNVSQILREKLGDAEAITLLSKAVYLFSVGANDYSFLFDTNSSALDSFSREEFVGLVIENISSAIEEIYKIGGRKFGFQNVRSIACVPYARIVAAAKYNMSCLDQSTPFVQLHNKELSKLLQKLNNQLKGFKFSLSDYFTFVKERMDHPLKYGSGFFIFSFFNLMHLIMSKSKNPTSTCLLIIITIWISLVNESQCCDQIKNKRALFVFGDSLFDAGNNNYFNTALRANYFPYGQTFFNYPTGRFSNGRLIPDFVAEYAKLPLIPPYLHPGYVDYTSGVNFASSGAGVLIETHQQYALSLKIQVDYFKNVSKLLRQKLGDEEAISLLSRAVYLFNVGVLWKLFLLSQIAITDLILPLEESSSRILPTNCVSAPHQLPFVPEDQVLQSTDCSSHVPSAPPTAPGVNDYMSLFDSNSTTFQSFSTSKYVGMVIGNLSSVIEEIYEMGGRKFGFQTVRPIACVPNSRVIAEEKYNKSCLDQGTPFVLLHNIQLSKLLKKLNTQLKGFKYSLNDYYTFLQQRIDHPSKYGFKEGMVGCCGSGPYQGVFNCGGKRGKEYFLCGNVSDHVFFDSSHSTERVYQQFIEQTWSKKPTPNGSYNLQELFKSN</sequence>
<organism evidence="4 5">
    <name type="scientific">Cannabis sativa</name>
    <name type="common">Hemp</name>
    <name type="synonym">Marijuana</name>
    <dbReference type="NCBI Taxonomy" id="3483"/>
    <lineage>
        <taxon>Eukaryota</taxon>
        <taxon>Viridiplantae</taxon>
        <taxon>Streptophyta</taxon>
        <taxon>Embryophyta</taxon>
        <taxon>Tracheophyta</taxon>
        <taxon>Spermatophyta</taxon>
        <taxon>Magnoliopsida</taxon>
        <taxon>eudicotyledons</taxon>
        <taxon>Gunneridae</taxon>
        <taxon>Pentapetalae</taxon>
        <taxon>rosids</taxon>
        <taxon>fabids</taxon>
        <taxon>Rosales</taxon>
        <taxon>Cannabaceae</taxon>
        <taxon>Cannabis</taxon>
    </lineage>
</organism>
<protein>
    <submittedName>
        <fullName evidence="4">Uncharacterized protein</fullName>
    </submittedName>
</protein>
<dbReference type="Proteomes" id="UP000583929">
    <property type="component" value="Unassembled WGS sequence"/>
</dbReference>
<dbReference type="InterPro" id="IPR001087">
    <property type="entry name" value="GDSL"/>
</dbReference>
<feature type="signal peptide" evidence="3">
    <location>
        <begin position="1"/>
        <end position="29"/>
    </location>
</feature>
<dbReference type="Gene3D" id="3.40.50.1110">
    <property type="entry name" value="SGNH hydrolase"/>
    <property type="match status" value="11"/>
</dbReference>
<dbReference type="InterPro" id="IPR044552">
    <property type="entry name" value="GLIP1-5/GLL25"/>
</dbReference>
<keyword evidence="5" id="KW-1185">Reference proteome</keyword>
<keyword evidence="2 3" id="KW-0732">Signal</keyword>
<reference evidence="4 5" key="1">
    <citation type="journal article" date="2020" name="bioRxiv">
        <title>Sequence and annotation of 42 cannabis genomes reveals extensive copy number variation in cannabinoid synthesis and pathogen resistance genes.</title>
        <authorList>
            <person name="Mckernan K.J."/>
            <person name="Helbert Y."/>
            <person name="Kane L.T."/>
            <person name="Ebling H."/>
            <person name="Zhang L."/>
            <person name="Liu B."/>
            <person name="Eaton Z."/>
            <person name="Mclaughlin S."/>
            <person name="Kingan S."/>
            <person name="Baybayan P."/>
            <person name="Concepcion G."/>
            <person name="Jordan M."/>
            <person name="Riva A."/>
            <person name="Barbazuk W."/>
            <person name="Harkins T."/>
        </authorList>
    </citation>
    <scope>NUCLEOTIDE SEQUENCE [LARGE SCALE GENOMIC DNA]</scope>
    <source>
        <strain evidence="5">cv. Jamaican Lion 4</strain>
        <tissue evidence="4">Leaf</tissue>
    </source>
</reference>
<dbReference type="PANTHER" id="PTHR45966">
    <property type="entry name" value="GDSL-LIKE LIPASE/ACYLHYDROLASE"/>
    <property type="match status" value="1"/>
</dbReference>
<evidence type="ECO:0000256" key="3">
    <source>
        <dbReference type="SAM" id="SignalP"/>
    </source>
</evidence>
<dbReference type="PROSITE" id="PS01098">
    <property type="entry name" value="LIPASE_GDSL_SER"/>
    <property type="match status" value="4"/>
</dbReference>
<dbReference type="SUPFAM" id="SSF52266">
    <property type="entry name" value="SGNH hydrolase"/>
    <property type="match status" value="1"/>
</dbReference>
<dbReference type="EMBL" id="JAATIQ010000021">
    <property type="protein sequence ID" value="KAF4399394.1"/>
    <property type="molecule type" value="Genomic_DNA"/>
</dbReference>
<dbReference type="GO" id="GO:0016298">
    <property type="term" value="F:lipase activity"/>
    <property type="evidence" value="ECO:0007669"/>
    <property type="project" value="InterPro"/>
</dbReference>
<dbReference type="CDD" id="cd01837">
    <property type="entry name" value="SGNH_plant_lipase_like"/>
    <property type="match status" value="7"/>
</dbReference>
<comment type="caution">
    <text evidence="4">The sequence shown here is derived from an EMBL/GenBank/DDBJ whole genome shotgun (WGS) entry which is preliminary data.</text>
</comment>
<dbReference type="InterPro" id="IPR008265">
    <property type="entry name" value="Lipase_GDSL_AS"/>
</dbReference>
<evidence type="ECO:0000256" key="1">
    <source>
        <dbReference type="ARBA" id="ARBA00008668"/>
    </source>
</evidence>
<dbReference type="FunFam" id="3.40.50.1110:FF:000003">
    <property type="entry name" value="GDSL esterase/lipase APG"/>
    <property type="match status" value="7"/>
</dbReference>
<evidence type="ECO:0000256" key="2">
    <source>
        <dbReference type="ARBA" id="ARBA00022729"/>
    </source>
</evidence>